<dbReference type="PROSITE" id="PS51257">
    <property type="entry name" value="PROKAR_LIPOPROTEIN"/>
    <property type="match status" value="1"/>
</dbReference>
<proteinExistence type="predicted"/>
<feature type="signal peptide" evidence="1">
    <location>
        <begin position="1"/>
        <end position="17"/>
    </location>
</feature>
<evidence type="ECO:0000256" key="1">
    <source>
        <dbReference type="SAM" id="SignalP"/>
    </source>
</evidence>
<accession>A0A4Y8ZPV0</accession>
<evidence type="ECO:0000313" key="3">
    <source>
        <dbReference type="Proteomes" id="UP000298213"/>
    </source>
</evidence>
<protein>
    <submittedName>
        <fullName evidence="2">Uncharacterized protein</fullName>
    </submittedName>
</protein>
<sequence length="170" mass="17695">MRSAHSALVLAAVFGCAQPGAGASPAADWCASGAIPRDMSAWTSIPRANVTFVAIEHQARAVARLQERSHVRISAAEAAALTGSALSGARGEAFLLARAGLLAAPEVSTRDHVAGADGRLNFVAEMSPGRKALLIYTQQMVPPYPSRQVALVVRAPSTVRNVASRCLAVR</sequence>
<dbReference type="Proteomes" id="UP000298213">
    <property type="component" value="Unassembled WGS sequence"/>
</dbReference>
<dbReference type="AlphaFoldDB" id="A0A4Y8ZPV0"/>
<name>A0A4Y8ZPV0_9SPHN</name>
<feature type="chain" id="PRO_5021233649" evidence="1">
    <location>
        <begin position="18"/>
        <end position="170"/>
    </location>
</feature>
<keyword evidence="1" id="KW-0732">Signal</keyword>
<gene>
    <name evidence="2" type="ORF">E2493_19915</name>
</gene>
<evidence type="ECO:0000313" key="2">
    <source>
        <dbReference type="EMBL" id="TFI56496.1"/>
    </source>
</evidence>
<dbReference type="RefSeq" id="WP_135090385.1">
    <property type="nucleotide sequence ID" value="NZ_SPDV01000072.1"/>
</dbReference>
<organism evidence="2 3">
    <name type="scientific">Sphingomonas parva</name>
    <dbReference type="NCBI Taxonomy" id="2555898"/>
    <lineage>
        <taxon>Bacteria</taxon>
        <taxon>Pseudomonadati</taxon>
        <taxon>Pseudomonadota</taxon>
        <taxon>Alphaproteobacteria</taxon>
        <taxon>Sphingomonadales</taxon>
        <taxon>Sphingomonadaceae</taxon>
        <taxon>Sphingomonas</taxon>
    </lineage>
</organism>
<comment type="caution">
    <text evidence="2">The sequence shown here is derived from an EMBL/GenBank/DDBJ whole genome shotgun (WGS) entry which is preliminary data.</text>
</comment>
<keyword evidence="3" id="KW-1185">Reference proteome</keyword>
<dbReference type="EMBL" id="SPDV01000072">
    <property type="protein sequence ID" value="TFI56496.1"/>
    <property type="molecule type" value="Genomic_DNA"/>
</dbReference>
<reference evidence="2 3" key="1">
    <citation type="submission" date="2019-03" db="EMBL/GenBank/DDBJ databases">
        <title>Genome sequence of Sphingomonas sp. 17J27-24.</title>
        <authorList>
            <person name="Kim M."/>
            <person name="Maeng S."/>
            <person name="Sathiyaraj S."/>
        </authorList>
    </citation>
    <scope>NUCLEOTIDE SEQUENCE [LARGE SCALE GENOMIC DNA]</scope>
    <source>
        <strain evidence="2 3">17J27-24</strain>
    </source>
</reference>